<feature type="domain" description="Impact N-terminal" evidence="2">
    <location>
        <begin position="15"/>
        <end position="115"/>
    </location>
</feature>
<dbReference type="InterPro" id="IPR020568">
    <property type="entry name" value="Ribosomal_Su5_D2-typ_SF"/>
</dbReference>
<evidence type="ECO:0000313" key="3">
    <source>
        <dbReference type="EMBL" id="BCD46504.1"/>
    </source>
</evidence>
<dbReference type="InterPro" id="IPR001498">
    <property type="entry name" value="Impact_N"/>
</dbReference>
<dbReference type="Pfam" id="PF01205">
    <property type="entry name" value="Impact_N"/>
    <property type="match status" value="1"/>
</dbReference>
<dbReference type="GO" id="GO:0005737">
    <property type="term" value="C:cytoplasm"/>
    <property type="evidence" value="ECO:0007669"/>
    <property type="project" value="TreeGrafter"/>
</dbReference>
<dbReference type="InterPro" id="IPR023582">
    <property type="entry name" value="Impact"/>
</dbReference>
<dbReference type="SUPFAM" id="SSF54211">
    <property type="entry name" value="Ribosomal protein S5 domain 2-like"/>
    <property type="match status" value="1"/>
</dbReference>
<evidence type="ECO:0000256" key="1">
    <source>
        <dbReference type="ARBA" id="ARBA00007665"/>
    </source>
</evidence>
<sequence>MNQVNTLTSSKHQIKGSSFLGFLLPFADFKNTLEQLKKEHCKARHIVYAYRYLNGDRLEEVLHEDREPKNSAKPLLEILRRQDLINTAVIVVRYFGGVLLGVGGLMKAYGLALQLCLQKSELVPFIRPICISQWVSYPALPILSAKARKYGVEITKQELEKTGTWVVLTGTSESIKKMLGN</sequence>
<dbReference type="Proteomes" id="UP000509742">
    <property type="component" value="Chromosome"/>
</dbReference>
<reference evidence="3 6" key="2">
    <citation type="submission" date="2020-04" db="EMBL/GenBank/DDBJ databases">
        <title>Genomic analysis of gastric non-Helicobacter pylori Helicobacters isolated in Japan.</title>
        <authorList>
            <person name="Suzuki M."/>
            <person name="Rimbara E."/>
        </authorList>
    </citation>
    <scope>NUCLEOTIDE SEQUENCE [LARGE SCALE GENOMIC DNA]</scope>
    <source>
        <strain evidence="3 6">NHP19-0020</strain>
    </source>
</reference>
<comment type="similarity">
    <text evidence="1">Belongs to the IMPACT family.</text>
</comment>
<dbReference type="EMBL" id="AP023036">
    <property type="protein sequence ID" value="BCD46504.1"/>
    <property type="molecule type" value="Genomic_DNA"/>
</dbReference>
<dbReference type="InterPro" id="IPR036956">
    <property type="entry name" value="Impact_N_sf"/>
</dbReference>
<dbReference type="Proteomes" id="UP000317935">
    <property type="component" value="Chromosome"/>
</dbReference>
<accession>A0A6J4D070</accession>
<proteinExistence type="inferred from homology"/>
<dbReference type="PANTHER" id="PTHR16301:SF20">
    <property type="entry name" value="IMPACT FAMILY MEMBER YIGZ"/>
    <property type="match status" value="1"/>
</dbReference>
<dbReference type="RefSeq" id="WP_006563827.1">
    <property type="nucleotide sequence ID" value="NZ_AP019774.1"/>
</dbReference>
<dbReference type="EMBL" id="AP019774">
    <property type="protein sequence ID" value="BCD70835.1"/>
    <property type="molecule type" value="Genomic_DNA"/>
</dbReference>
<protein>
    <submittedName>
        <fullName evidence="4">YigZ family protein</fullName>
    </submittedName>
</protein>
<keyword evidence="6" id="KW-1185">Reference proteome</keyword>
<name>A0A6J4D070_9HELI</name>
<organism evidence="4 5">
    <name type="scientific">Helicobacter suis</name>
    <dbReference type="NCBI Taxonomy" id="104628"/>
    <lineage>
        <taxon>Bacteria</taxon>
        <taxon>Pseudomonadati</taxon>
        <taxon>Campylobacterota</taxon>
        <taxon>Epsilonproteobacteria</taxon>
        <taxon>Campylobacterales</taxon>
        <taxon>Helicobacteraceae</taxon>
        <taxon>Helicobacter</taxon>
    </lineage>
</organism>
<dbReference type="GeneID" id="56928912"/>
<evidence type="ECO:0000313" key="6">
    <source>
        <dbReference type="Proteomes" id="UP000509742"/>
    </source>
</evidence>
<dbReference type="AlphaFoldDB" id="A0A6J4D070"/>
<dbReference type="GO" id="GO:0006446">
    <property type="term" value="P:regulation of translational initiation"/>
    <property type="evidence" value="ECO:0007669"/>
    <property type="project" value="TreeGrafter"/>
</dbReference>
<evidence type="ECO:0000259" key="2">
    <source>
        <dbReference type="Pfam" id="PF01205"/>
    </source>
</evidence>
<evidence type="ECO:0000313" key="4">
    <source>
        <dbReference type="EMBL" id="BCD70835.1"/>
    </source>
</evidence>
<dbReference type="Gene3D" id="3.30.230.30">
    <property type="entry name" value="Impact, N-terminal domain"/>
    <property type="match status" value="1"/>
</dbReference>
<dbReference type="PANTHER" id="PTHR16301">
    <property type="entry name" value="IMPACT-RELATED"/>
    <property type="match status" value="1"/>
</dbReference>
<evidence type="ECO:0000313" key="5">
    <source>
        <dbReference type="Proteomes" id="UP000317935"/>
    </source>
</evidence>
<gene>
    <name evidence="3" type="ORF">NHP190020_15430</name>
    <name evidence="4" type="ORF">SNTW_14800</name>
</gene>
<reference evidence="4 5" key="1">
    <citation type="submission" date="2019-06" db="EMBL/GenBank/DDBJ databases">
        <title>Complete genome sequence of Helicobacter suis SNTW101c.</title>
        <authorList>
            <person name="Rimbara E."/>
            <person name="Suzuki M."/>
            <person name="Matsui H."/>
            <person name="Nakamura M."/>
            <person name="Mori S."/>
            <person name="Shibayama K."/>
        </authorList>
    </citation>
    <scope>NUCLEOTIDE SEQUENCE [LARGE SCALE GENOMIC DNA]</scope>
    <source>
        <strain evidence="4 5">SNTW101c</strain>
    </source>
</reference>